<gene>
    <name evidence="5" type="ORF">AMAG_06569</name>
</gene>
<dbReference type="PROSITE" id="PS00018">
    <property type="entry name" value="EF_HAND_1"/>
    <property type="match status" value="1"/>
</dbReference>
<dbReference type="PANTHER" id="PTHR46436:SF2">
    <property type="entry name" value="CHROMOSOME UNDETERMINED SCAFFOLD_119, WHOLE GENOME SHOTGUN SEQUENCE"/>
    <property type="match status" value="1"/>
</dbReference>
<feature type="region of interest" description="Disordered" evidence="2">
    <location>
        <begin position="27"/>
        <end position="91"/>
    </location>
</feature>
<dbReference type="InterPro" id="IPR000008">
    <property type="entry name" value="C2_dom"/>
</dbReference>
<dbReference type="STRING" id="578462.A0A0L0SHC0"/>
<dbReference type="Gene3D" id="2.60.40.150">
    <property type="entry name" value="C2 domain"/>
    <property type="match status" value="1"/>
</dbReference>
<reference evidence="5 6" key="1">
    <citation type="submission" date="2009-11" db="EMBL/GenBank/DDBJ databases">
        <title>Annotation of Allomyces macrogynus ATCC 38327.</title>
        <authorList>
            <consortium name="The Broad Institute Genome Sequencing Platform"/>
            <person name="Russ C."/>
            <person name="Cuomo C."/>
            <person name="Burger G."/>
            <person name="Gray M.W."/>
            <person name="Holland P.W.H."/>
            <person name="King N."/>
            <person name="Lang F.B.F."/>
            <person name="Roger A.J."/>
            <person name="Ruiz-Trillo I."/>
            <person name="Young S.K."/>
            <person name="Zeng Q."/>
            <person name="Gargeya S."/>
            <person name="Fitzgerald M."/>
            <person name="Haas B."/>
            <person name="Abouelleil A."/>
            <person name="Alvarado L."/>
            <person name="Arachchi H.M."/>
            <person name="Berlin A."/>
            <person name="Chapman S.B."/>
            <person name="Gearin G."/>
            <person name="Goldberg J."/>
            <person name="Griggs A."/>
            <person name="Gujja S."/>
            <person name="Hansen M."/>
            <person name="Heiman D."/>
            <person name="Howarth C."/>
            <person name="Larimer J."/>
            <person name="Lui A."/>
            <person name="MacDonald P.J.P."/>
            <person name="McCowen C."/>
            <person name="Montmayeur A."/>
            <person name="Murphy C."/>
            <person name="Neiman D."/>
            <person name="Pearson M."/>
            <person name="Priest M."/>
            <person name="Roberts A."/>
            <person name="Saif S."/>
            <person name="Shea T."/>
            <person name="Sisk P."/>
            <person name="Stolte C."/>
            <person name="Sykes S."/>
            <person name="Wortman J."/>
            <person name="Nusbaum C."/>
            <person name="Birren B."/>
        </authorList>
    </citation>
    <scope>NUCLEOTIDE SEQUENCE [LARGE SCALE GENOMIC DNA]</scope>
    <source>
        <strain evidence="5 6">ATCC 38327</strain>
    </source>
</reference>
<dbReference type="PROSITE" id="PS50004">
    <property type="entry name" value="C2"/>
    <property type="match status" value="1"/>
</dbReference>
<dbReference type="SMART" id="SM00239">
    <property type="entry name" value="C2"/>
    <property type="match status" value="1"/>
</dbReference>
<dbReference type="CDD" id="cd00030">
    <property type="entry name" value="C2"/>
    <property type="match status" value="1"/>
</dbReference>
<keyword evidence="1" id="KW-0106">Calcium</keyword>
<evidence type="ECO:0008006" key="7">
    <source>
        <dbReference type="Google" id="ProtNLM"/>
    </source>
</evidence>
<evidence type="ECO:0000313" key="5">
    <source>
        <dbReference type="EMBL" id="KNE61770.1"/>
    </source>
</evidence>
<dbReference type="AlphaFoldDB" id="A0A0L0SHC0"/>
<dbReference type="Pfam" id="PF24656">
    <property type="entry name" value="CEPT76_peptidase"/>
    <property type="match status" value="2"/>
</dbReference>
<evidence type="ECO:0000256" key="2">
    <source>
        <dbReference type="SAM" id="MobiDB-lite"/>
    </source>
</evidence>
<feature type="region of interest" description="Disordered" evidence="2">
    <location>
        <begin position="470"/>
        <end position="500"/>
    </location>
</feature>
<dbReference type="PANTHER" id="PTHR46436">
    <property type="entry name" value="CENTROSOMAL PROTEIN OF 76 KDA"/>
    <property type="match status" value="1"/>
</dbReference>
<keyword evidence="6" id="KW-1185">Reference proteome</keyword>
<evidence type="ECO:0000259" key="4">
    <source>
        <dbReference type="PROSITE" id="PS50222"/>
    </source>
</evidence>
<dbReference type="Proteomes" id="UP000054350">
    <property type="component" value="Unassembled WGS sequence"/>
</dbReference>
<dbReference type="InterPro" id="IPR002048">
    <property type="entry name" value="EF_hand_dom"/>
</dbReference>
<dbReference type="SUPFAM" id="SSF49562">
    <property type="entry name" value="C2 domain (Calcium/lipid-binding domain, CaLB)"/>
    <property type="match status" value="1"/>
</dbReference>
<dbReference type="Gene3D" id="1.10.238.10">
    <property type="entry name" value="EF-hand"/>
    <property type="match status" value="1"/>
</dbReference>
<dbReference type="VEuPathDB" id="FungiDB:AMAG_06569"/>
<accession>A0A0L0SHC0</accession>
<evidence type="ECO:0000256" key="1">
    <source>
        <dbReference type="ARBA" id="ARBA00022837"/>
    </source>
</evidence>
<evidence type="ECO:0000313" key="6">
    <source>
        <dbReference type="Proteomes" id="UP000054350"/>
    </source>
</evidence>
<dbReference type="InterPro" id="IPR018247">
    <property type="entry name" value="EF_Hand_1_Ca_BS"/>
</dbReference>
<dbReference type="InterPro" id="IPR052299">
    <property type="entry name" value="CEP76"/>
</dbReference>
<evidence type="ECO:0000259" key="3">
    <source>
        <dbReference type="PROSITE" id="PS50004"/>
    </source>
</evidence>
<dbReference type="EMBL" id="GG745338">
    <property type="protein sequence ID" value="KNE61770.1"/>
    <property type="molecule type" value="Genomic_DNA"/>
</dbReference>
<name>A0A0L0SHC0_ALLM3</name>
<dbReference type="InterPro" id="IPR011992">
    <property type="entry name" value="EF-hand-dom_pair"/>
</dbReference>
<reference evidence="5 6" key="2">
    <citation type="submission" date="2009-11" db="EMBL/GenBank/DDBJ databases">
        <title>The Genome Sequence of Allomyces macrogynus strain ATCC 38327.</title>
        <authorList>
            <consortium name="The Broad Institute Genome Sequencing Platform"/>
            <person name="Russ C."/>
            <person name="Cuomo C."/>
            <person name="Shea T."/>
            <person name="Young S.K."/>
            <person name="Zeng Q."/>
            <person name="Koehrsen M."/>
            <person name="Haas B."/>
            <person name="Borodovsky M."/>
            <person name="Guigo R."/>
            <person name="Alvarado L."/>
            <person name="Berlin A."/>
            <person name="Borenstein D."/>
            <person name="Chen Z."/>
            <person name="Engels R."/>
            <person name="Freedman E."/>
            <person name="Gellesch M."/>
            <person name="Goldberg J."/>
            <person name="Griggs A."/>
            <person name="Gujja S."/>
            <person name="Heiman D."/>
            <person name="Hepburn T."/>
            <person name="Howarth C."/>
            <person name="Jen D."/>
            <person name="Larson L."/>
            <person name="Lewis B."/>
            <person name="Mehta T."/>
            <person name="Park D."/>
            <person name="Pearson M."/>
            <person name="Roberts A."/>
            <person name="Saif S."/>
            <person name="Shenoy N."/>
            <person name="Sisk P."/>
            <person name="Stolte C."/>
            <person name="Sykes S."/>
            <person name="Walk T."/>
            <person name="White J."/>
            <person name="Yandava C."/>
            <person name="Burger G."/>
            <person name="Gray M.W."/>
            <person name="Holland P.W.H."/>
            <person name="King N."/>
            <person name="Lang F.B.F."/>
            <person name="Roger A.J."/>
            <person name="Ruiz-Trillo I."/>
            <person name="Lander E."/>
            <person name="Nusbaum C."/>
        </authorList>
    </citation>
    <scope>NUCLEOTIDE SEQUENCE [LARGE SCALE GENOMIC DNA]</scope>
    <source>
        <strain evidence="5 6">ATCC 38327</strain>
    </source>
</reference>
<proteinExistence type="predicted"/>
<dbReference type="InterPro" id="IPR035892">
    <property type="entry name" value="C2_domain_sf"/>
</dbReference>
<dbReference type="Pfam" id="PF00168">
    <property type="entry name" value="C2"/>
    <property type="match status" value="1"/>
</dbReference>
<dbReference type="InterPro" id="IPR056290">
    <property type="entry name" value="CEPT76/DRC7_peptidase-like_dom"/>
</dbReference>
<feature type="compositionally biased region" description="Low complexity" evidence="2">
    <location>
        <begin position="54"/>
        <end position="64"/>
    </location>
</feature>
<dbReference type="SUPFAM" id="SSF47473">
    <property type="entry name" value="EF-hand"/>
    <property type="match status" value="1"/>
</dbReference>
<dbReference type="OrthoDB" id="5527234at2759"/>
<organism evidence="5 6">
    <name type="scientific">Allomyces macrogynus (strain ATCC 38327)</name>
    <name type="common">Allomyces javanicus var. macrogynus</name>
    <dbReference type="NCBI Taxonomy" id="578462"/>
    <lineage>
        <taxon>Eukaryota</taxon>
        <taxon>Fungi</taxon>
        <taxon>Fungi incertae sedis</taxon>
        <taxon>Blastocladiomycota</taxon>
        <taxon>Blastocladiomycetes</taxon>
        <taxon>Blastocladiales</taxon>
        <taxon>Blastocladiaceae</taxon>
        <taxon>Allomyces</taxon>
    </lineage>
</organism>
<sequence length="958" mass="107110">MATFTEYQIRRYRFIFAQHAEDALVEQERAFSSQGTPSMPRARSAASDTDPVESESLTSRSGSSVPPPASSVRRHLTDQSHGTMGHSTLGLGVALRGGGDSAVKDSSTLLTGSTSRIPSLINAIRVHSATSSRAGRAVLDFKQPVVAKYRLTVRELHALLPRFGPPLPHDVVKSIMYRYDSSCSGLLDFEDFLEFLADYNVTLEMKRDAARRLFRLQHGNTTAEVRELCQSLGFSPTNTFLVAALRRAQSEAEFLMFLNLDDPEFLWVPSDSLMRSMLDSGIVSDFVFLSRSISIRVVEAVGLDRFVRAKRRLGHGIDYATLDPYVRVTVAGQTQQTSALMGTATPQWDQELQFTVVIPPGEMHDVVQWVACQTITFELFDFNNEGVLTHGELLGKGRLPLLRALLTVKRPFEVAVPIVCPDRFDHHVVLHVHATDRTQERGAFAKVVDVCPKTEEVWFRKYPEKMKRDLCPEQASATERRAASLSEVDEDDEDNEDNEDDELELQEYFKNMMEQEANSMTLWNYYRPMVESLHQLFPRRNFAILGLDESNIFRPLTSFVCPFKFSSTHTRHDLARFVAQIPFYAPWTPFSETTHRQLAKLSAKVANLLHHSTQPLANAYGEPVLCAESRSSQIATPAAMVARGFGSLMEHAILLCSLFLGHGSDAFVAVGTHHGMHRVWVVTVDRMAADDDHHRGLDDAAPLSRRSGSTQGLDVEGFTGRSALAHVTRQNARLKVQHWDLVAGTAWSSYTQSGFAFERLVTLFNHQNVWFNVQRSDLLARPIFSWELNNPACWLPFLSPACQPEFASVMGCFYNPPTQLHDVSLTFPLNDVAAAMALGQLIKEYRKNHLLLTTRFHRVLSLWLRDQIAELEACRLRGAIPNLKGPVELFPPACTFSYRFLRFHGKPSPTAMLQFLVEGGYLDCSVAGCAFAVAVSSFVHPMGARTVWVGVGVATNVT</sequence>
<dbReference type="GO" id="GO:0005509">
    <property type="term" value="F:calcium ion binding"/>
    <property type="evidence" value="ECO:0007669"/>
    <property type="project" value="InterPro"/>
</dbReference>
<feature type="compositionally biased region" description="Acidic residues" evidence="2">
    <location>
        <begin position="487"/>
        <end position="500"/>
    </location>
</feature>
<feature type="domain" description="C2" evidence="3">
    <location>
        <begin position="269"/>
        <end position="414"/>
    </location>
</feature>
<dbReference type="PROSITE" id="PS50222">
    <property type="entry name" value="EF_HAND_2"/>
    <property type="match status" value="1"/>
</dbReference>
<protein>
    <recommendedName>
        <fullName evidence="7">C2 domain-containing protein</fullName>
    </recommendedName>
</protein>
<feature type="domain" description="EF-hand" evidence="4">
    <location>
        <begin position="167"/>
        <end position="202"/>
    </location>
</feature>